<dbReference type="GO" id="GO:0005886">
    <property type="term" value="C:plasma membrane"/>
    <property type="evidence" value="ECO:0007669"/>
    <property type="project" value="UniProtKB-SubCell"/>
</dbReference>
<dbReference type="AlphaFoldDB" id="A0A941CQX5"/>
<evidence type="ECO:0000256" key="5">
    <source>
        <dbReference type="ARBA" id="ARBA00022692"/>
    </source>
</evidence>
<feature type="transmembrane region" description="Helical" evidence="8">
    <location>
        <begin position="209"/>
        <end position="230"/>
    </location>
</feature>
<feature type="transmembrane region" description="Helical" evidence="8">
    <location>
        <begin position="116"/>
        <end position="134"/>
    </location>
</feature>
<feature type="transmembrane region" description="Helical" evidence="8">
    <location>
        <begin position="282"/>
        <end position="299"/>
    </location>
</feature>
<protein>
    <submittedName>
        <fullName evidence="9">Glycosyltransferase family 39 protein</fullName>
        <ecNumber evidence="9">2.4.-.-</ecNumber>
    </submittedName>
</protein>
<sequence>MKTKLLRLLPAAVLILYFLANLHTLLAFPLVHSDELWLKGITDEMLRQKSFAVTEPFFDLYPRVVHPFRLLFHLVQALFFQSFGSSVWTARFLSLVTSIASLAVFWNILRRSSRSRLLPIIGTASLAFNFQFIYSAHFGRQDSLILLLLLTVYDFAVHRRFSAIKLSLFLAAITILGMLVHPNSLLIGILAFALLIIKISCKEAPKKVLGFYTLFTSAGFGLILLIGNLLNPGFLIGYIQFGESLGIESTPMGRIEGFYWYWFKLFRQIGGTYELLDLRPEILLLVSMLLLLPCLTFFARKKHNHLLPKLWEPWVSLLGINLGLLFIGRYNQTSVVFLIPFLLLAVINGIDTLAEITASRKWAILVSLALLLLIPARLYHEVQNYAISQPYKLGYKVMLKKIDDAVDDHAVILGNLNTIEAFDGQVFYDIRNLAFLDEQKTSLEEYIRERGITIIVLHEEMDYIRETAPSWDFLYGSDSYLDDLFAYVDEHTDFLVEFENPQYAMRIAKYAGTYPWKTKIYRVKP</sequence>
<evidence type="ECO:0000313" key="9">
    <source>
        <dbReference type="EMBL" id="MBR0577265.1"/>
    </source>
</evidence>
<name>A0A941CQX5_9CLOT</name>
<feature type="transmembrane region" description="Helical" evidence="8">
    <location>
        <begin position="362"/>
        <end position="380"/>
    </location>
</feature>
<dbReference type="EMBL" id="JAGSCS010000024">
    <property type="protein sequence ID" value="MBR0577265.1"/>
    <property type="molecule type" value="Genomic_DNA"/>
</dbReference>
<feature type="transmembrane region" description="Helical" evidence="8">
    <location>
        <begin position="311"/>
        <end position="328"/>
    </location>
</feature>
<keyword evidence="2" id="KW-1003">Cell membrane</keyword>
<accession>A0A941CQX5</accession>
<keyword evidence="4 9" id="KW-0808">Transferase</keyword>
<keyword evidence="10" id="KW-1185">Reference proteome</keyword>
<evidence type="ECO:0000256" key="2">
    <source>
        <dbReference type="ARBA" id="ARBA00022475"/>
    </source>
</evidence>
<dbReference type="InterPro" id="IPR050297">
    <property type="entry name" value="LipidA_mod_glycosyltrf_83"/>
</dbReference>
<evidence type="ECO:0000256" key="1">
    <source>
        <dbReference type="ARBA" id="ARBA00004651"/>
    </source>
</evidence>
<keyword evidence="3 9" id="KW-0328">Glycosyltransferase</keyword>
<keyword evidence="7 8" id="KW-0472">Membrane</keyword>
<dbReference type="PANTHER" id="PTHR33908:SF11">
    <property type="entry name" value="MEMBRANE PROTEIN"/>
    <property type="match status" value="1"/>
</dbReference>
<evidence type="ECO:0000256" key="6">
    <source>
        <dbReference type="ARBA" id="ARBA00022989"/>
    </source>
</evidence>
<dbReference type="Proteomes" id="UP000675379">
    <property type="component" value="Unassembled WGS sequence"/>
</dbReference>
<comment type="caution">
    <text evidence="9">The sequence shown here is derived from an EMBL/GenBank/DDBJ whole genome shotgun (WGS) entry which is preliminary data.</text>
</comment>
<gene>
    <name evidence="9" type="ORF">KCG48_13165</name>
</gene>
<evidence type="ECO:0000256" key="8">
    <source>
        <dbReference type="SAM" id="Phobius"/>
    </source>
</evidence>
<keyword evidence="6 8" id="KW-1133">Transmembrane helix</keyword>
<feature type="transmembrane region" description="Helical" evidence="8">
    <location>
        <begin position="168"/>
        <end position="197"/>
    </location>
</feature>
<keyword evidence="5 8" id="KW-0812">Transmembrane</keyword>
<evidence type="ECO:0000256" key="3">
    <source>
        <dbReference type="ARBA" id="ARBA00022676"/>
    </source>
</evidence>
<proteinExistence type="predicted"/>
<reference evidence="9" key="1">
    <citation type="submission" date="2021-04" db="EMBL/GenBank/DDBJ databases">
        <title>Proteiniclasticum sedimins sp. nov., an obligate anaerobic bacterium isolated from anaerobic sludge.</title>
        <authorList>
            <person name="Liu J."/>
        </authorList>
    </citation>
    <scope>NUCLEOTIDE SEQUENCE</scope>
    <source>
        <strain evidence="9">BAD-10</strain>
    </source>
</reference>
<comment type="subcellular location">
    <subcellularLocation>
        <location evidence="1">Cell membrane</location>
        <topology evidence="1">Multi-pass membrane protein</topology>
    </subcellularLocation>
</comment>
<dbReference type="GO" id="GO:0009103">
    <property type="term" value="P:lipopolysaccharide biosynthetic process"/>
    <property type="evidence" value="ECO:0007669"/>
    <property type="project" value="UniProtKB-ARBA"/>
</dbReference>
<organism evidence="9 10">
    <name type="scientific">Proteiniclasticum sediminis</name>
    <dbReference type="NCBI Taxonomy" id="2804028"/>
    <lineage>
        <taxon>Bacteria</taxon>
        <taxon>Bacillati</taxon>
        <taxon>Bacillota</taxon>
        <taxon>Clostridia</taxon>
        <taxon>Eubacteriales</taxon>
        <taxon>Clostridiaceae</taxon>
        <taxon>Proteiniclasticum</taxon>
    </lineage>
</organism>
<dbReference type="RefSeq" id="WP_211802680.1">
    <property type="nucleotide sequence ID" value="NZ_JAGSCS010000024.1"/>
</dbReference>
<dbReference type="EC" id="2.4.-.-" evidence="9"/>
<dbReference type="PANTHER" id="PTHR33908">
    <property type="entry name" value="MANNOSYLTRANSFERASE YKCB-RELATED"/>
    <property type="match status" value="1"/>
</dbReference>
<dbReference type="GO" id="GO:0016763">
    <property type="term" value="F:pentosyltransferase activity"/>
    <property type="evidence" value="ECO:0007669"/>
    <property type="project" value="TreeGrafter"/>
</dbReference>
<feature type="transmembrane region" description="Helical" evidence="8">
    <location>
        <begin position="334"/>
        <end position="350"/>
    </location>
</feature>
<evidence type="ECO:0000256" key="7">
    <source>
        <dbReference type="ARBA" id="ARBA00023136"/>
    </source>
</evidence>
<evidence type="ECO:0000313" key="10">
    <source>
        <dbReference type="Proteomes" id="UP000675379"/>
    </source>
</evidence>
<evidence type="ECO:0000256" key="4">
    <source>
        <dbReference type="ARBA" id="ARBA00022679"/>
    </source>
</evidence>
<feature type="transmembrane region" description="Helical" evidence="8">
    <location>
        <begin position="88"/>
        <end position="109"/>
    </location>
</feature>